<dbReference type="Proteomes" id="UP001187192">
    <property type="component" value="Unassembled WGS sequence"/>
</dbReference>
<feature type="compositionally biased region" description="Basic and acidic residues" evidence="4">
    <location>
        <begin position="622"/>
        <end position="642"/>
    </location>
</feature>
<name>A0AA88A7T2_FICCA</name>
<feature type="compositionally biased region" description="Polar residues" evidence="4">
    <location>
        <begin position="45"/>
        <end position="55"/>
    </location>
</feature>
<dbReference type="GO" id="GO:0000398">
    <property type="term" value="P:mRNA splicing, via spliceosome"/>
    <property type="evidence" value="ECO:0007669"/>
    <property type="project" value="InterPro"/>
</dbReference>
<feature type="compositionally biased region" description="Polar residues" evidence="4">
    <location>
        <begin position="206"/>
        <end position="216"/>
    </location>
</feature>
<feature type="compositionally biased region" description="Low complexity" evidence="4">
    <location>
        <begin position="27"/>
        <end position="44"/>
    </location>
</feature>
<accession>A0AA88A7T2</accession>
<dbReference type="GO" id="GO:0003677">
    <property type="term" value="F:DNA binding"/>
    <property type="evidence" value="ECO:0007669"/>
    <property type="project" value="InterPro"/>
</dbReference>
<dbReference type="AlphaFoldDB" id="A0AA88A7T2"/>
<feature type="region of interest" description="Disordered" evidence="4">
    <location>
        <begin position="622"/>
        <end position="670"/>
    </location>
</feature>
<organism evidence="6 7">
    <name type="scientific">Ficus carica</name>
    <name type="common">Common fig</name>
    <dbReference type="NCBI Taxonomy" id="3494"/>
    <lineage>
        <taxon>Eukaryota</taxon>
        <taxon>Viridiplantae</taxon>
        <taxon>Streptophyta</taxon>
        <taxon>Embryophyta</taxon>
        <taxon>Tracheophyta</taxon>
        <taxon>Spermatophyta</taxon>
        <taxon>Magnoliopsida</taxon>
        <taxon>eudicotyledons</taxon>
        <taxon>Gunneridae</taxon>
        <taxon>Pentapetalae</taxon>
        <taxon>rosids</taxon>
        <taxon>fabids</taxon>
        <taxon>Rosales</taxon>
        <taxon>Moraceae</taxon>
        <taxon>Ficeae</taxon>
        <taxon>Ficus</taxon>
    </lineage>
</organism>
<evidence type="ECO:0000256" key="2">
    <source>
        <dbReference type="ARBA" id="ARBA00010801"/>
    </source>
</evidence>
<feature type="compositionally biased region" description="Low complexity" evidence="4">
    <location>
        <begin position="173"/>
        <end position="186"/>
    </location>
</feature>
<feature type="domain" description="GCF C-terminal" evidence="5">
    <location>
        <begin position="695"/>
        <end position="898"/>
    </location>
</feature>
<comment type="caution">
    <text evidence="6">The sequence shown here is derived from an EMBL/GenBank/DDBJ whole genome shotgun (WGS) entry which is preliminary data.</text>
</comment>
<reference evidence="6" key="1">
    <citation type="submission" date="2023-07" db="EMBL/GenBank/DDBJ databases">
        <title>draft genome sequence of fig (Ficus carica).</title>
        <authorList>
            <person name="Takahashi T."/>
            <person name="Nishimura K."/>
        </authorList>
    </citation>
    <scope>NUCLEOTIDE SEQUENCE</scope>
</reference>
<feature type="compositionally biased region" description="Basic and acidic residues" evidence="4">
    <location>
        <begin position="252"/>
        <end position="261"/>
    </location>
</feature>
<dbReference type="PANTHER" id="PTHR12214:SF0">
    <property type="entry name" value="LD29489P"/>
    <property type="match status" value="1"/>
</dbReference>
<protein>
    <recommendedName>
        <fullName evidence="5">GCF C-terminal domain-containing protein</fullName>
    </recommendedName>
</protein>
<keyword evidence="3" id="KW-0539">Nucleus</keyword>
<sequence length="1004" mass="110867">MPNGPQTRFEPRPTPNRIRIRELPHSPYFSFLPSSRSPSLPPLSTANATAMSSRAKNFRRRAGGDDDDNNDDDSHHKNGPSTTTTATATTTTTTTTKTKSLPKPSSSSASKPKKPLNQATKLLSFADDEDDEAPSLSKRSSSSAKLSSSSTSSRLAKPSSSHKMISQKDRLSHSSSSSSASYSLPSNVQPQAGTYTKEALRELQKNTRTLGSSKPSSEPVIVLKGLLKPAESAKEDRKLDSEEEEEEDSDELKERRDDAEVRLATMGIGGKGRDRDSSASEALIPDQVTINAIRAKRERLRQSRAVAPDYIALDGGSNHGEAEGLSDEEPENRTRIAMFGEKVEGPKKGVFEDFDDRGVELGLLRKKGVLVEDDQNDEEEEENIWEEEQVRKGLGKARVDDGGGGNSGVVKRETQKKFVNSVASQTVPASSTSIGGLIPGSGSGMLSITQLGDAAWKALEDDMGRRKESHGKILVSLDKVVNDLSALLLNVTALEKSLSAADEKYKFLQALRDFVSILCDFLQHKAPFIEELEDQMQKLHEKRASDIVDRRTADNDDEMMEVEAEVKAAMSVFSKKGSNIEVIAAAKSAAQAASAALREETNLPVKLDEYGRDMNLQKRMEMKRRAEARQHKKSRFDSKRLSSMDVDGPYPRIEGESSSDESDSESTAFQSHRELLLQTAAHIFSDASDEYSKLSVVKERFEVWKRDYPLTYRDAYMSLSAPSIFSPYVRLELLKWNPLHEKTDFLDMNWHSLLMEYGLPEDGDGFAPDDADSNLVPELVEKVAIRILHHEIVHCWDMLSTQETRNAVAATSLVTDYVPASSEALADLLVAIRTRLAEAVANLTVPTWSPSVLQAVPNAARVATYRFGVSVRLMKNICLWKEILALPVLEKLALDELLCGKVLPHVRSIATNVHDAIPRTEKIVASLLGVWAGPNVTGDRSRKLQPLVDYVMLLGKILEKKHASGVTESETSGLARRLKKMLVELNEYDNAREIVRTFHLKEAL</sequence>
<keyword evidence="7" id="KW-1185">Reference proteome</keyword>
<dbReference type="InterPro" id="IPR022783">
    <property type="entry name" value="GCFC_dom"/>
</dbReference>
<evidence type="ECO:0000256" key="3">
    <source>
        <dbReference type="ARBA" id="ARBA00023242"/>
    </source>
</evidence>
<feature type="region of interest" description="Disordered" evidence="4">
    <location>
        <begin position="27"/>
        <end position="281"/>
    </location>
</feature>
<feature type="compositionally biased region" description="Low complexity" evidence="4">
    <location>
        <begin position="80"/>
        <end position="110"/>
    </location>
</feature>
<evidence type="ECO:0000256" key="4">
    <source>
        <dbReference type="SAM" id="MobiDB-lite"/>
    </source>
</evidence>
<evidence type="ECO:0000256" key="1">
    <source>
        <dbReference type="ARBA" id="ARBA00004123"/>
    </source>
</evidence>
<gene>
    <name evidence="6" type="ORF">TIFTF001_008041</name>
</gene>
<feature type="compositionally biased region" description="Low complexity" evidence="4">
    <location>
        <begin position="134"/>
        <end position="161"/>
    </location>
</feature>
<dbReference type="InterPro" id="IPR012890">
    <property type="entry name" value="GCFC2-like"/>
</dbReference>
<comment type="subcellular location">
    <subcellularLocation>
        <location evidence="1">Nucleus</location>
    </subcellularLocation>
</comment>
<dbReference type="GO" id="GO:0005634">
    <property type="term" value="C:nucleus"/>
    <property type="evidence" value="ECO:0007669"/>
    <property type="project" value="UniProtKB-SubCell"/>
</dbReference>
<dbReference type="PANTHER" id="PTHR12214">
    <property type="entry name" value="GC-RICH SEQUENCE DNA-BINDING FACTOR"/>
    <property type="match status" value="1"/>
</dbReference>
<proteinExistence type="inferred from homology"/>
<dbReference type="Pfam" id="PF07842">
    <property type="entry name" value="GCFC"/>
    <property type="match status" value="1"/>
</dbReference>
<feature type="compositionally biased region" description="Basic and acidic residues" evidence="4">
    <location>
        <begin position="231"/>
        <end position="240"/>
    </location>
</feature>
<evidence type="ECO:0000259" key="5">
    <source>
        <dbReference type="Pfam" id="PF07842"/>
    </source>
</evidence>
<dbReference type="EMBL" id="BTGU01000008">
    <property type="protein sequence ID" value="GMN38821.1"/>
    <property type="molecule type" value="Genomic_DNA"/>
</dbReference>
<comment type="similarity">
    <text evidence="2">Belongs to the GCF family.</text>
</comment>
<dbReference type="Gramene" id="FCD_00011353-RA">
    <property type="protein sequence ID" value="FCD_00011353-RA:cds"/>
    <property type="gene ID" value="FCD_00011353"/>
</dbReference>
<feature type="compositionally biased region" description="Acidic residues" evidence="4">
    <location>
        <begin position="241"/>
        <end position="251"/>
    </location>
</feature>
<evidence type="ECO:0000313" key="6">
    <source>
        <dbReference type="EMBL" id="GMN38821.1"/>
    </source>
</evidence>
<feature type="region of interest" description="Disordered" evidence="4">
    <location>
        <begin position="1"/>
        <end position="20"/>
    </location>
</feature>
<evidence type="ECO:0000313" key="7">
    <source>
        <dbReference type="Proteomes" id="UP001187192"/>
    </source>
</evidence>